<comment type="caution">
    <text evidence="2">The sequence shown here is derived from an EMBL/GenBank/DDBJ whole genome shotgun (WGS) entry which is preliminary data.</text>
</comment>
<name>A0AAN8N862_9PEZI</name>
<evidence type="ECO:0000313" key="2">
    <source>
        <dbReference type="EMBL" id="KAK6502330.1"/>
    </source>
</evidence>
<protein>
    <submittedName>
        <fullName evidence="2">Uncharacterized protein</fullName>
    </submittedName>
</protein>
<keyword evidence="3" id="KW-1185">Reference proteome</keyword>
<proteinExistence type="predicted"/>
<evidence type="ECO:0000256" key="1">
    <source>
        <dbReference type="SAM" id="MobiDB-lite"/>
    </source>
</evidence>
<feature type="compositionally biased region" description="Basic and acidic residues" evidence="1">
    <location>
        <begin position="81"/>
        <end position="90"/>
    </location>
</feature>
<feature type="region of interest" description="Disordered" evidence="1">
    <location>
        <begin position="74"/>
        <end position="97"/>
    </location>
</feature>
<evidence type="ECO:0000313" key="3">
    <source>
        <dbReference type="Proteomes" id="UP001307849"/>
    </source>
</evidence>
<reference evidence="2 3" key="1">
    <citation type="submission" date="2019-10" db="EMBL/GenBank/DDBJ databases">
        <authorList>
            <person name="Palmer J.M."/>
        </authorList>
    </citation>
    <scope>NUCLEOTIDE SEQUENCE [LARGE SCALE GENOMIC DNA]</scope>
    <source>
        <strain evidence="2 3">TWF506</strain>
    </source>
</reference>
<dbReference type="AlphaFoldDB" id="A0AAN8N862"/>
<accession>A0AAN8N862</accession>
<sequence>MNGTQLQEVSMHYARVFEPLLLCTMRIRKAKASTRKEKGGQSTLNVDIDNQSILSFVLLSHALPRPPSWLCFRQNGKSRQKRDADMRKDAASCTDSSNPVRPCGKASEVSWGLPHHEARTNIASCKKNRKFASRDAFMLRLPYHPSTFHQTMTRRLECFPHIAFWKRVFLCENLPIDDSEG</sequence>
<dbReference type="Proteomes" id="UP001307849">
    <property type="component" value="Unassembled WGS sequence"/>
</dbReference>
<gene>
    <name evidence="2" type="ORF">TWF506_002911</name>
</gene>
<dbReference type="EMBL" id="JAVHJM010000011">
    <property type="protein sequence ID" value="KAK6502330.1"/>
    <property type="molecule type" value="Genomic_DNA"/>
</dbReference>
<organism evidence="2 3">
    <name type="scientific">Arthrobotrys conoides</name>
    <dbReference type="NCBI Taxonomy" id="74498"/>
    <lineage>
        <taxon>Eukaryota</taxon>
        <taxon>Fungi</taxon>
        <taxon>Dikarya</taxon>
        <taxon>Ascomycota</taxon>
        <taxon>Pezizomycotina</taxon>
        <taxon>Orbiliomycetes</taxon>
        <taxon>Orbiliales</taxon>
        <taxon>Orbiliaceae</taxon>
        <taxon>Arthrobotrys</taxon>
    </lineage>
</organism>